<dbReference type="AlphaFoldDB" id="A0A4U5TTQ7"/>
<sequence length="317" mass="35651">MKSLYILLLLIVCLSCKNNPSETSKETQSSNSEQQIDDTRKTATQSQGIVVYDSIDDLDIAYTNLKAIFDKNPSIGIVAEINHSLNARKVDVDLPTTKAIFFGNPNLGTSLMQVNPLTGLDLPQKVIYIQDKNGKNQIIYNDVEYLNRRYALENHKKLPVISNTLKALIERTSGSQNYQSIELEVSKHQGIVTKESNYNFASTLDRLMTILERKKGLKVIATLDHQANAKKAGLELTPTYLVVFGNPKIGSPLMETQQSLALDLPQKMLVWEDKTGQSFVSYNDIYFLKERHQIDGHDRAFKKINTVLDKISSEAVE</sequence>
<dbReference type="OrthoDB" id="9799367at2"/>
<evidence type="ECO:0000313" key="4">
    <source>
        <dbReference type="Proteomes" id="UP000306552"/>
    </source>
</evidence>
<proteinExistence type="predicted"/>
<protein>
    <submittedName>
        <fullName evidence="3">DUF302 domain-containing protein</fullName>
    </submittedName>
</protein>
<evidence type="ECO:0000259" key="2">
    <source>
        <dbReference type="Pfam" id="PF03625"/>
    </source>
</evidence>
<feature type="region of interest" description="Disordered" evidence="1">
    <location>
        <begin position="21"/>
        <end position="41"/>
    </location>
</feature>
<dbReference type="InterPro" id="IPR005180">
    <property type="entry name" value="DUF302"/>
</dbReference>
<feature type="domain" description="DUF302" evidence="2">
    <location>
        <begin position="81"/>
        <end position="142"/>
    </location>
</feature>
<keyword evidence="4" id="KW-1185">Reference proteome</keyword>
<organism evidence="3 4">
    <name type="scientific">Mesohalobacter halotolerans</name>
    <dbReference type="NCBI Taxonomy" id="1883405"/>
    <lineage>
        <taxon>Bacteria</taxon>
        <taxon>Pseudomonadati</taxon>
        <taxon>Bacteroidota</taxon>
        <taxon>Flavobacteriia</taxon>
        <taxon>Flavobacteriales</taxon>
        <taxon>Flavobacteriaceae</taxon>
        <taxon>Mesohalobacter</taxon>
    </lineage>
</organism>
<feature type="compositionally biased region" description="Polar residues" evidence="1">
    <location>
        <begin position="21"/>
        <end position="34"/>
    </location>
</feature>
<dbReference type="PANTHER" id="PTHR38342:SF2">
    <property type="entry name" value="INNER MEMBRANE OR EXPORTED"/>
    <property type="match status" value="1"/>
</dbReference>
<dbReference type="Gene3D" id="3.30.310.70">
    <property type="entry name" value="TT1751-like domain"/>
    <property type="match status" value="2"/>
</dbReference>
<dbReference type="CDD" id="cd14797">
    <property type="entry name" value="DUF302"/>
    <property type="match status" value="2"/>
</dbReference>
<comment type="caution">
    <text evidence="3">The sequence shown here is derived from an EMBL/GenBank/DDBJ whole genome shotgun (WGS) entry which is preliminary data.</text>
</comment>
<reference evidence="3 4" key="1">
    <citation type="submission" date="2019-04" db="EMBL/GenBank/DDBJ databases">
        <title>Psychroflexus halotolerans sp. nov., isolated from a marine solar saltern.</title>
        <authorList>
            <person name="Feng X."/>
        </authorList>
    </citation>
    <scope>NUCLEOTIDE SEQUENCE [LARGE SCALE GENOMIC DNA]</scope>
    <source>
        <strain evidence="3 4">WDS2C27</strain>
    </source>
</reference>
<dbReference type="InterPro" id="IPR035923">
    <property type="entry name" value="TT1751-like_sf"/>
</dbReference>
<evidence type="ECO:0000313" key="3">
    <source>
        <dbReference type="EMBL" id="TKS57616.1"/>
    </source>
</evidence>
<feature type="domain" description="DUF302" evidence="2">
    <location>
        <begin position="223"/>
        <end position="284"/>
    </location>
</feature>
<dbReference type="EMBL" id="SWMU01000001">
    <property type="protein sequence ID" value="TKS57616.1"/>
    <property type="molecule type" value="Genomic_DNA"/>
</dbReference>
<accession>A0A4U5TTQ7</accession>
<dbReference type="Pfam" id="PF03625">
    <property type="entry name" value="DUF302"/>
    <property type="match status" value="2"/>
</dbReference>
<gene>
    <name evidence="3" type="ORF">FCN74_04150</name>
</gene>
<dbReference type="SUPFAM" id="SSF103247">
    <property type="entry name" value="TT1751-like"/>
    <property type="match status" value="2"/>
</dbReference>
<dbReference type="RefSeq" id="WP_138931316.1">
    <property type="nucleotide sequence ID" value="NZ_SWMU01000001.1"/>
</dbReference>
<evidence type="ECO:0000256" key="1">
    <source>
        <dbReference type="SAM" id="MobiDB-lite"/>
    </source>
</evidence>
<dbReference type="Proteomes" id="UP000306552">
    <property type="component" value="Unassembled WGS sequence"/>
</dbReference>
<name>A0A4U5TTQ7_9FLAO</name>
<dbReference type="PANTHER" id="PTHR38342">
    <property type="entry name" value="SLR5037 PROTEIN"/>
    <property type="match status" value="1"/>
</dbReference>